<dbReference type="Pfam" id="PF00668">
    <property type="entry name" value="Condensation"/>
    <property type="match status" value="1"/>
</dbReference>
<accession>A0ABN2A1B5</accession>
<evidence type="ECO:0000259" key="1">
    <source>
        <dbReference type="Pfam" id="PF00668"/>
    </source>
</evidence>
<evidence type="ECO:0000313" key="2">
    <source>
        <dbReference type="EMBL" id="GAA1508329.1"/>
    </source>
</evidence>
<dbReference type="Gene3D" id="3.30.559.10">
    <property type="entry name" value="Chloramphenicol acetyltransferase-like domain"/>
    <property type="match status" value="1"/>
</dbReference>
<organism evidence="2 3">
    <name type="scientific">Streptomyces synnematoformans</name>
    <dbReference type="NCBI Taxonomy" id="415721"/>
    <lineage>
        <taxon>Bacteria</taxon>
        <taxon>Bacillati</taxon>
        <taxon>Actinomycetota</taxon>
        <taxon>Actinomycetes</taxon>
        <taxon>Kitasatosporales</taxon>
        <taxon>Streptomycetaceae</taxon>
        <taxon>Streptomyces</taxon>
    </lineage>
</organism>
<feature type="domain" description="Condensation" evidence="1">
    <location>
        <begin position="44"/>
        <end position="369"/>
    </location>
</feature>
<evidence type="ECO:0000313" key="3">
    <source>
        <dbReference type="Proteomes" id="UP001500443"/>
    </source>
</evidence>
<gene>
    <name evidence="2" type="ORF">GCM10009802_63660</name>
</gene>
<dbReference type="RefSeq" id="WP_344295081.1">
    <property type="nucleotide sequence ID" value="NZ_BAAAPF010000423.1"/>
</dbReference>
<keyword evidence="3" id="KW-1185">Reference proteome</keyword>
<dbReference type="SUPFAM" id="SSF52777">
    <property type="entry name" value="CoA-dependent acyltransferases"/>
    <property type="match status" value="2"/>
</dbReference>
<comment type="caution">
    <text evidence="2">The sequence shown here is derived from an EMBL/GenBank/DDBJ whole genome shotgun (WGS) entry which is preliminary data.</text>
</comment>
<dbReference type="EMBL" id="BAAAPF010000423">
    <property type="protein sequence ID" value="GAA1508329.1"/>
    <property type="molecule type" value="Genomic_DNA"/>
</dbReference>
<name>A0ABN2A1B5_9ACTN</name>
<sequence>MRTELSEVAGHNARVVTVGVAGAPAGEGPVTWGQWAIRRAMLDTEPDDHGTNVKVVVPVDPALPTARAVEAVRGLLTVYDSLRTRVHVGDGGAMRQELDGGGPFDVYVFDSGNPEDAEDPADPGAAAALADSVERHWRAVRFAYDREWPVRAALVRADGRVVRVVLVLAHVATDAMGLTVLRDALAELLRGADPAALRAASRGHQPLAEAAYQASEKGRKRDRAARRHWTESLRDAPERLFTRRPGAAPAYRQAVLASPSLPGALHTLAGRWRISSAAVLLAAASAVVARQSRHDRAVFQVMVSNRFQPALREAVSTVTLEGLFTLDAGLAPDAGPAGFEALARRAAQAAMKTYYHAYYDKSALLDDLRALDERRGRPTDRTCWYNDLRDLLTEARSVDRRERDGVPPEQSVIEWQTLGRQSETSVAWHVYSSRHFMPVSLTVDTGLIGEPAAEAMLTGFEALIVDAARAAEAA</sequence>
<dbReference type="Proteomes" id="UP001500443">
    <property type="component" value="Unassembled WGS sequence"/>
</dbReference>
<protein>
    <recommendedName>
        <fullName evidence="1">Condensation domain-containing protein</fullName>
    </recommendedName>
</protein>
<proteinExistence type="predicted"/>
<dbReference type="Gene3D" id="3.30.559.30">
    <property type="entry name" value="Nonribosomal peptide synthetase, condensation domain"/>
    <property type="match status" value="1"/>
</dbReference>
<dbReference type="InterPro" id="IPR001242">
    <property type="entry name" value="Condensation_dom"/>
</dbReference>
<dbReference type="InterPro" id="IPR023213">
    <property type="entry name" value="CAT-like_dom_sf"/>
</dbReference>
<reference evidence="2 3" key="1">
    <citation type="journal article" date="2019" name="Int. J. Syst. Evol. Microbiol.">
        <title>The Global Catalogue of Microorganisms (GCM) 10K type strain sequencing project: providing services to taxonomists for standard genome sequencing and annotation.</title>
        <authorList>
            <consortium name="The Broad Institute Genomics Platform"/>
            <consortium name="The Broad Institute Genome Sequencing Center for Infectious Disease"/>
            <person name="Wu L."/>
            <person name="Ma J."/>
        </authorList>
    </citation>
    <scope>NUCLEOTIDE SEQUENCE [LARGE SCALE GENOMIC DNA]</scope>
    <source>
        <strain evidence="2 3">JCM 15481</strain>
    </source>
</reference>